<gene>
    <name evidence="2" type="ORF">ACH5RR_023412</name>
</gene>
<feature type="compositionally biased region" description="Basic and acidic residues" evidence="1">
    <location>
        <begin position="29"/>
        <end position="48"/>
    </location>
</feature>
<proteinExistence type="predicted"/>
<reference evidence="2 3" key="1">
    <citation type="submission" date="2024-11" db="EMBL/GenBank/DDBJ databases">
        <title>A near-complete genome assembly of Cinchona calisaya.</title>
        <authorList>
            <person name="Lian D.C."/>
            <person name="Zhao X.W."/>
            <person name="Wei L."/>
        </authorList>
    </citation>
    <scope>NUCLEOTIDE SEQUENCE [LARGE SCALE GENOMIC DNA]</scope>
    <source>
        <tissue evidence="2">Nenye</tissue>
    </source>
</reference>
<organism evidence="2 3">
    <name type="scientific">Cinchona calisaya</name>
    <dbReference type="NCBI Taxonomy" id="153742"/>
    <lineage>
        <taxon>Eukaryota</taxon>
        <taxon>Viridiplantae</taxon>
        <taxon>Streptophyta</taxon>
        <taxon>Embryophyta</taxon>
        <taxon>Tracheophyta</taxon>
        <taxon>Spermatophyta</taxon>
        <taxon>Magnoliopsida</taxon>
        <taxon>eudicotyledons</taxon>
        <taxon>Gunneridae</taxon>
        <taxon>Pentapetalae</taxon>
        <taxon>asterids</taxon>
        <taxon>lamiids</taxon>
        <taxon>Gentianales</taxon>
        <taxon>Rubiaceae</taxon>
        <taxon>Cinchonoideae</taxon>
        <taxon>Cinchoneae</taxon>
        <taxon>Cinchona</taxon>
    </lineage>
</organism>
<dbReference type="AlphaFoldDB" id="A0ABD2ZE28"/>
<keyword evidence="3" id="KW-1185">Reference proteome</keyword>
<evidence type="ECO:0000313" key="3">
    <source>
        <dbReference type="Proteomes" id="UP001630127"/>
    </source>
</evidence>
<name>A0ABD2ZE28_9GENT</name>
<feature type="region of interest" description="Disordered" evidence="1">
    <location>
        <begin position="1"/>
        <end position="58"/>
    </location>
</feature>
<sequence>MKDLKYGTEDDNENQNPNFLTPQIYKSRFMKEGMKSSAEKKQIDESTSKKGQPQSLRSTLSAKSLFAGRDILNKVTEFCNELKKLTTRAKDRDNVEENVIKDHVKDDLGELDDKEKERKPLLEVSKEKCEAQKKRNLQQTPQWKKRYDDAENTPVTINVKSIKRKEETLLQIRTCPPTPQCFSASRGPPNATPTLPTFKSRTPERGILQELGQRNVDEKDNQTGNKSNHEGPLDAFWFLKPCTLLS</sequence>
<dbReference type="PANTHER" id="PTHR36373:SF1">
    <property type="entry name" value="EXPRESSED PROTEIN"/>
    <property type="match status" value="1"/>
</dbReference>
<evidence type="ECO:0000313" key="2">
    <source>
        <dbReference type="EMBL" id="KAL3516510.1"/>
    </source>
</evidence>
<evidence type="ECO:0000256" key="1">
    <source>
        <dbReference type="SAM" id="MobiDB-lite"/>
    </source>
</evidence>
<feature type="compositionally biased region" description="Basic and acidic residues" evidence="1">
    <location>
        <begin position="215"/>
        <end position="232"/>
    </location>
</feature>
<feature type="region of interest" description="Disordered" evidence="1">
    <location>
        <begin position="179"/>
        <end position="232"/>
    </location>
</feature>
<dbReference type="Proteomes" id="UP001630127">
    <property type="component" value="Unassembled WGS sequence"/>
</dbReference>
<protein>
    <submittedName>
        <fullName evidence="2">Uncharacterized protein</fullName>
    </submittedName>
</protein>
<feature type="compositionally biased region" description="Polar residues" evidence="1">
    <location>
        <begin position="49"/>
        <end position="58"/>
    </location>
</feature>
<dbReference type="EMBL" id="JBJUIK010000010">
    <property type="protein sequence ID" value="KAL3516510.1"/>
    <property type="molecule type" value="Genomic_DNA"/>
</dbReference>
<dbReference type="PANTHER" id="PTHR36373">
    <property type="entry name" value="EXPRESSED PROTEIN"/>
    <property type="match status" value="1"/>
</dbReference>
<accession>A0ABD2ZE28</accession>
<comment type="caution">
    <text evidence="2">The sequence shown here is derived from an EMBL/GenBank/DDBJ whole genome shotgun (WGS) entry which is preliminary data.</text>
</comment>